<evidence type="ECO:0000259" key="6">
    <source>
        <dbReference type="PROSITE" id="PS50931"/>
    </source>
</evidence>
<sequence length="302" mass="33458">MQTILDPKWHLFITVAKLGSLTQAAITLDVPQSMISRHISQLERACGVRLFNRTGRGVTLTDFGRELLPRIEIIAGEAEELADVIQTSGGLPIGEVRVGLLHSAVGPMAGPLFELVRERYPRVKLHLCEGSSSQLEELIADGRIDMAILLREWDVSTNEEFVLTQPKLMLVGRTGEAAVAQPTIDLEALEGLPLVLPCRPHTLRLRLEKLSKSHKIDFNCVVEADSIRLQWELVAAGAGYAITSGLFERVHDSRFAMSRITNPELIRSVVLSSSLRRPNSLATRTVQKLIEQEAPRLLRNIA</sequence>
<accession>A0ABR8TQC8</accession>
<proteinExistence type="inferred from homology"/>
<dbReference type="SUPFAM" id="SSF46785">
    <property type="entry name" value="Winged helix' DNA-binding domain"/>
    <property type="match status" value="1"/>
</dbReference>
<evidence type="ECO:0000256" key="2">
    <source>
        <dbReference type="ARBA" id="ARBA00023015"/>
    </source>
</evidence>
<reference evidence="7 8" key="1">
    <citation type="submission" date="2020-08" db="EMBL/GenBank/DDBJ databases">
        <title>A Genomic Blueprint of the Chicken Gut Microbiome.</title>
        <authorList>
            <person name="Gilroy R."/>
            <person name="Ravi A."/>
            <person name="Getino M."/>
            <person name="Pursley I."/>
            <person name="Horton D.L."/>
            <person name="Alikhan N.-F."/>
            <person name="Baker D."/>
            <person name="Gharbi K."/>
            <person name="Hall N."/>
            <person name="Watson M."/>
            <person name="Adriaenssens E.M."/>
            <person name="Foster-Nyarko E."/>
            <person name="Jarju S."/>
            <person name="Secka A."/>
            <person name="Antonio M."/>
            <person name="Oren A."/>
            <person name="Chaudhuri R."/>
            <person name="La Ragione R.M."/>
            <person name="Hildebrand F."/>
            <person name="Pallen M.J."/>
        </authorList>
    </citation>
    <scope>NUCLEOTIDE SEQUENCE [LARGE SCALE GENOMIC DNA]</scope>
    <source>
        <strain evidence="7 8">Sa2CUA2</strain>
    </source>
</reference>
<keyword evidence="4" id="KW-0010">Activator</keyword>
<dbReference type="InterPro" id="IPR000847">
    <property type="entry name" value="LysR_HTH_N"/>
</dbReference>
<dbReference type="SUPFAM" id="SSF53850">
    <property type="entry name" value="Periplasmic binding protein-like II"/>
    <property type="match status" value="1"/>
</dbReference>
<evidence type="ECO:0000313" key="7">
    <source>
        <dbReference type="EMBL" id="MBD7977973.1"/>
    </source>
</evidence>
<comment type="caution">
    <text evidence="7">The sequence shown here is derived from an EMBL/GenBank/DDBJ whole genome shotgun (WGS) entry which is preliminary data.</text>
</comment>
<name>A0ABR8TQC8_9PSED</name>
<dbReference type="InterPro" id="IPR036390">
    <property type="entry name" value="WH_DNA-bd_sf"/>
</dbReference>
<dbReference type="Gene3D" id="3.40.190.290">
    <property type="match status" value="1"/>
</dbReference>
<dbReference type="Pfam" id="PF03466">
    <property type="entry name" value="LysR_substrate"/>
    <property type="match status" value="1"/>
</dbReference>
<evidence type="ECO:0000256" key="1">
    <source>
        <dbReference type="ARBA" id="ARBA00009437"/>
    </source>
</evidence>
<dbReference type="InterPro" id="IPR005119">
    <property type="entry name" value="LysR_subst-bd"/>
</dbReference>
<keyword evidence="2" id="KW-0805">Transcription regulation</keyword>
<gene>
    <name evidence="7" type="ORF">H9642_12325</name>
</gene>
<keyword evidence="5" id="KW-0804">Transcription</keyword>
<dbReference type="PANTHER" id="PTHR30293:SF0">
    <property type="entry name" value="NITROGEN ASSIMILATION REGULATORY PROTEIN NAC"/>
    <property type="match status" value="1"/>
</dbReference>
<dbReference type="PRINTS" id="PR00039">
    <property type="entry name" value="HTHLYSR"/>
</dbReference>
<organism evidence="7 8">
    <name type="scientific">Serpens gallinarum</name>
    <dbReference type="NCBI Taxonomy" id="2763075"/>
    <lineage>
        <taxon>Bacteria</taxon>
        <taxon>Pseudomonadati</taxon>
        <taxon>Pseudomonadota</taxon>
        <taxon>Gammaproteobacteria</taxon>
        <taxon>Pseudomonadales</taxon>
        <taxon>Pseudomonadaceae</taxon>
        <taxon>Pseudomonas</taxon>
    </lineage>
</organism>
<feature type="domain" description="HTH lysR-type" evidence="6">
    <location>
        <begin position="9"/>
        <end position="61"/>
    </location>
</feature>
<dbReference type="Gene3D" id="1.10.10.10">
    <property type="entry name" value="Winged helix-like DNA-binding domain superfamily/Winged helix DNA-binding domain"/>
    <property type="match status" value="1"/>
</dbReference>
<keyword evidence="8" id="KW-1185">Reference proteome</keyword>
<evidence type="ECO:0000313" key="8">
    <source>
        <dbReference type="Proteomes" id="UP000611945"/>
    </source>
</evidence>
<dbReference type="Proteomes" id="UP000611945">
    <property type="component" value="Unassembled WGS sequence"/>
</dbReference>
<dbReference type="RefSeq" id="WP_251836748.1">
    <property type="nucleotide sequence ID" value="NZ_JACSQG010000006.1"/>
</dbReference>
<protein>
    <submittedName>
        <fullName evidence="7">LysR family transcriptional regulator</fullName>
    </submittedName>
</protein>
<dbReference type="PROSITE" id="PS50931">
    <property type="entry name" value="HTH_LYSR"/>
    <property type="match status" value="1"/>
</dbReference>
<dbReference type="Pfam" id="PF00126">
    <property type="entry name" value="HTH_1"/>
    <property type="match status" value="1"/>
</dbReference>
<evidence type="ECO:0000256" key="4">
    <source>
        <dbReference type="ARBA" id="ARBA00023159"/>
    </source>
</evidence>
<dbReference type="EMBL" id="JACSQG010000006">
    <property type="protein sequence ID" value="MBD7977973.1"/>
    <property type="molecule type" value="Genomic_DNA"/>
</dbReference>
<keyword evidence="3" id="KW-0238">DNA-binding</keyword>
<dbReference type="InterPro" id="IPR036388">
    <property type="entry name" value="WH-like_DNA-bd_sf"/>
</dbReference>
<evidence type="ECO:0000256" key="5">
    <source>
        <dbReference type="ARBA" id="ARBA00023163"/>
    </source>
</evidence>
<evidence type="ECO:0000256" key="3">
    <source>
        <dbReference type="ARBA" id="ARBA00023125"/>
    </source>
</evidence>
<dbReference type="PANTHER" id="PTHR30293">
    <property type="entry name" value="TRANSCRIPTIONAL REGULATORY PROTEIN NAC-RELATED"/>
    <property type="match status" value="1"/>
</dbReference>
<comment type="similarity">
    <text evidence="1">Belongs to the LysR transcriptional regulatory family.</text>
</comment>